<reference evidence="10 11" key="1">
    <citation type="submission" date="2018-06" db="EMBL/GenBank/DDBJ databases">
        <title>Genomic Encyclopedia of Type Strains, Phase IV (KMG-IV): sequencing the most valuable type-strain genomes for metagenomic binning, comparative biology and taxonomic classification.</title>
        <authorList>
            <person name="Goeker M."/>
        </authorList>
    </citation>
    <scope>NUCLEOTIDE SEQUENCE [LARGE SCALE GENOMIC DNA]</scope>
    <source>
        <strain evidence="10 11">DSM 24875</strain>
    </source>
</reference>
<feature type="transmembrane region" description="Helical" evidence="7">
    <location>
        <begin position="447"/>
        <end position="477"/>
    </location>
</feature>
<dbReference type="GO" id="GO:0005886">
    <property type="term" value="C:plasma membrane"/>
    <property type="evidence" value="ECO:0007669"/>
    <property type="project" value="UniProtKB-SubCell"/>
</dbReference>
<evidence type="ECO:0000259" key="9">
    <source>
        <dbReference type="Pfam" id="PF13515"/>
    </source>
</evidence>
<evidence type="ECO:0000259" key="8">
    <source>
        <dbReference type="Pfam" id="PF12805"/>
    </source>
</evidence>
<dbReference type="Proteomes" id="UP000253529">
    <property type="component" value="Unassembled WGS sequence"/>
</dbReference>
<dbReference type="Pfam" id="PF13515">
    <property type="entry name" value="FUSC_2"/>
    <property type="match status" value="1"/>
</dbReference>
<keyword evidence="5 7" id="KW-0472">Membrane</keyword>
<keyword evidence="11" id="KW-1185">Reference proteome</keyword>
<dbReference type="PANTHER" id="PTHR30509">
    <property type="entry name" value="P-HYDROXYBENZOIC ACID EFFLUX PUMP SUBUNIT-RELATED"/>
    <property type="match status" value="1"/>
</dbReference>
<evidence type="ECO:0000256" key="1">
    <source>
        <dbReference type="ARBA" id="ARBA00004651"/>
    </source>
</evidence>
<feature type="transmembrane region" description="Helical" evidence="7">
    <location>
        <begin position="20"/>
        <end position="43"/>
    </location>
</feature>
<dbReference type="InterPro" id="IPR049453">
    <property type="entry name" value="Memb_transporter_dom"/>
</dbReference>
<feature type="domain" description="Integral membrane protein YccS N-terminal" evidence="8">
    <location>
        <begin position="72"/>
        <end position="339"/>
    </location>
</feature>
<evidence type="ECO:0000256" key="4">
    <source>
        <dbReference type="ARBA" id="ARBA00022989"/>
    </source>
</evidence>
<feature type="transmembrane region" description="Helical" evidence="7">
    <location>
        <begin position="93"/>
        <end position="111"/>
    </location>
</feature>
<name>A0A366FGL3_9HYPH</name>
<evidence type="ECO:0000256" key="2">
    <source>
        <dbReference type="ARBA" id="ARBA00022475"/>
    </source>
</evidence>
<accession>A0A366FGL3</accession>
<dbReference type="OrthoDB" id="8670769at2"/>
<protein>
    <submittedName>
        <fullName evidence="10">Putative membrane protein YccC</fullName>
    </submittedName>
</protein>
<keyword evidence="4 7" id="KW-1133">Transmembrane helix</keyword>
<dbReference type="EMBL" id="QNRK01000011">
    <property type="protein sequence ID" value="RBP13747.1"/>
    <property type="molecule type" value="Genomic_DNA"/>
</dbReference>
<dbReference type="InterPro" id="IPR032692">
    <property type="entry name" value="YccS_N"/>
</dbReference>
<feature type="transmembrane region" description="Helical" evidence="7">
    <location>
        <begin position="391"/>
        <end position="412"/>
    </location>
</feature>
<gene>
    <name evidence="10" type="ORF">DFR50_1119</name>
</gene>
<evidence type="ECO:0000256" key="7">
    <source>
        <dbReference type="SAM" id="Phobius"/>
    </source>
</evidence>
<feature type="domain" description="Integral membrane bound transporter" evidence="9">
    <location>
        <begin position="406"/>
        <end position="525"/>
    </location>
</feature>
<sequence length="690" mass="72981">MPRWRPPDFTRMLVGQHIVNGVSVGAGVLMIALAASAIFGFAAGQPATLGAISASISDMPSSWREKARTLSFGFALALISTSAIQLALPWPPVALATIGLIAFLSGMITGWGRWAVALGMQMLIPLVFVLGFPRETPAVALKIQALFALGGLVYIAFALLATIVTDASARRLVASETIRELAIYLRAVAAVFDPDADFEQAYGSAIRQQAMLSEQLQSARSALLDRPPPGSERMRLAATIGVLLDAFDALVAAQSEVTKVRAAPGSAPLLTQIGEALRVGALDLTHLSLEILTTDRPTLPPDHQRAIDAMRREAERQREPEAAHAEAWAALTAATERLALALGHIRRLERTLSDDRAAEAAIGGVDLAAFLPRRSYAWSTLRQHVRIASPVLRYSVRLALAMMAGAVVAQFLGDSGHGNWVLLTIAVVMRANYGLTKTRRDDRVIGTLIGCVVAAGAVAWAPAGVLVAVQGLAVVVIHSFVRLNYRLSSVGASVMALVSLHLIQPDLPAPIVARLADTLVGAAIAELFSFVWPSWEFVDAPGIARRLLARLASFTDVALNAAAPTQDYRLARKNVIEAIAALSDSAGRMSVEPVAARKGLEEMAALLMAAHGYIARLSAARLDIRAGAPPPDAQTRARLQRLLALKGGEAPPDAPEAAAPLVIAALAVVAAAGVYQRAARSGRDERKADA</sequence>
<comment type="caution">
    <text evidence="10">The sequence shown here is derived from an EMBL/GenBank/DDBJ whole genome shotgun (WGS) entry which is preliminary data.</text>
</comment>
<comment type="similarity">
    <text evidence="6">Belongs to the YccS/YhfK family.</text>
</comment>
<evidence type="ECO:0000256" key="3">
    <source>
        <dbReference type="ARBA" id="ARBA00022692"/>
    </source>
</evidence>
<evidence type="ECO:0000256" key="6">
    <source>
        <dbReference type="ARBA" id="ARBA00043993"/>
    </source>
</evidence>
<proteinExistence type="inferred from homology"/>
<evidence type="ECO:0000256" key="5">
    <source>
        <dbReference type="ARBA" id="ARBA00023136"/>
    </source>
</evidence>
<keyword evidence="3 7" id="KW-0812">Transmembrane</keyword>
<keyword evidence="2" id="KW-1003">Cell membrane</keyword>
<feature type="transmembrane region" description="Helical" evidence="7">
    <location>
        <begin position="116"/>
        <end position="133"/>
    </location>
</feature>
<evidence type="ECO:0000313" key="10">
    <source>
        <dbReference type="EMBL" id="RBP13747.1"/>
    </source>
</evidence>
<evidence type="ECO:0000313" key="11">
    <source>
        <dbReference type="Proteomes" id="UP000253529"/>
    </source>
</evidence>
<feature type="transmembrane region" description="Helical" evidence="7">
    <location>
        <begin position="418"/>
        <end position="435"/>
    </location>
</feature>
<dbReference type="PANTHER" id="PTHR30509:SF9">
    <property type="entry name" value="MULTIDRUG RESISTANCE PROTEIN MDTO"/>
    <property type="match status" value="1"/>
</dbReference>
<comment type="subcellular location">
    <subcellularLocation>
        <location evidence="1">Cell membrane</location>
        <topology evidence="1">Multi-pass membrane protein</topology>
    </subcellularLocation>
</comment>
<dbReference type="AlphaFoldDB" id="A0A366FGL3"/>
<organism evidence="10 11">
    <name type="scientific">Roseiarcus fermentans</name>
    <dbReference type="NCBI Taxonomy" id="1473586"/>
    <lineage>
        <taxon>Bacteria</taxon>
        <taxon>Pseudomonadati</taxon>
        <taxon>Pseudomonadota</taxon>
        <taxon>Alphaproteobacteria</taxon>
        <taxon>Hyphomicrobiales</taxon>
        <taxon>Roseiarcaceae</taxon>
        <taxon>Roseiarcus</taxon>
    </lineage>
</organism>
<feature type="transmembrane region" description="Helical" evidence="7">
    <location>
        <begin position="145"/>
        <end position="164"/>
    </location>
</feature>
<dbReference type="Pfam" id="PF12805">
    <property type="entry name" value="FUSC-like"/>
    <property type="match status" value="1"/>
</dbReference>
<dbReference type="RefSeq" id="WP_113889311.1">
    <property type="nucleotide sequence ID" value="NZ_QNRK01000011.1"/>
</dbReference>